<gene>
    <name evidence="1" type="ORF">V5E97_37270</name>
</gene>
<proteinExistence type="predicted"/>
<organism evidence="1">
    <name type="scientific">Singulisphaera sp. Ch08</name>
    <dbReference type="NCBI Taxonomy" id="3120278"/>
    <lineage>
        <taxon>Bacteria</taxon>
        <taxon>Pseudomonadati</taxon>
        <taxon>Planctomycetota</taxon>
        <taxon>Planctomycetia</taxon>
        <taxon>Isosphaerales</taxon>
        <taxon>Isosphaeraceae</taxon>
        <taxon>Singulisphaera</taxon>
    </lineage>
</organism>
<dbReference type="EMBL" id="CP155447">
    <property type="protein sequence ID" value="XBH03909.1"/>
    <property type="molecule type" value="Genomic_DNA"/>
</dbReference>
<protein>
    <submittedName>
        <fullName evidence="1">Uncharacterized protein</fullName>
    </submittedName>
</protein>
<accession>A0AAU7CFX9</accession>
<dbReference type="RefSeq" id="WP_406696651.1">
    <property type="nucleotide sequence ID" value="NZ_CP155447.1"/>
</dbReference>
<sequence>MLPPIRYPLPTLVLLVVLGLLAWRGEVMTRPLRSALTTRWQRQFEGPPVPNSTEPKVVVGPIVRKALLLHDDVSTSDRPGGTPAEPIRLRMFVDIYDVWPLSGSPDFYRVGNRRPIGWVRASDLLPWETRLVVHAPEGETTSANANIQADQPPLKSLPALPVLTWTADSIEVATWDDSLPWQSVNRHRQIQIADIAPDDWGVWISRPELLSLLRRTGPNPAEPAKLTRLRAILGRLSDDRPFSAQDQAAATAFLPAQVFTSSNNPLSILESNESLARANENWKPEASWGGLSFQFLPLSALP</sequence>
<name>A0AAU7CFX9_9BACT</name>
<reference evidence="1" key="1">
    <citation type="submission" date="2024-05" db="EMBL/GenBank/DDBJ databases">
        <title>Planctomycetes of the genus Singulisphaera possess chitinolytic capabilities.</title>
        <authorList>
            <person name="Ivanova A."/>
        </authorList>
    </citation>
    <scope>NUCLEOTIDE SEQUENCE</scope>
    <source>
        <strain evidence="1">Ch08T</strain>
    </source>
</reference>
<dbReference type="AlphaFoldDB" id="A0AAU7CFX9"/>
<evidence type="ECO:0000313" key="1">
    <source>
        <dbReference type="EMBL" id="XBH03909.1"/>
    </source>
</evidence>